<dbReference type="OrthoDB" id="5327615at2"/>
<evidence type="ECO:0007829" key="14">
    <source>
        <dbReference type="PDB" id="4X5S"/>
    </source>
</evidence>
<dbReference type="PDB" id="4X5S">
    <property type="method" value="X-ray"/>
    <property type="resolution" value="1.95 A"/>
    <property type="chains" value="A/B=27-254"/>
</dbReference>
<feature type="binding site" evidence="14">
    <location>
        <position position="137"/>
    </location>
    <ligand>
        <name>Zn(2+)</name>
        <dbReference type="ChEBI" id="CHEBI:29105"/>
    </ligand>
</feature>
<evidence type="ECO:0000256" key="3">
    <source>
        <dbReference type="ARBA" id="ARBA00010718"/>
    </source>
</evidence>
<dbReference type="BRENDA" id="4.2.1.1">
    <property type="organism ID" value="13918"/>
</dbReference>
<dbReference type="InterPro" id="IPR036398">
    <property type="entry name" value="CA_dom_sf"/>
</dbReference>
<dbReference type="Proteomes" id="UP000001369">
    <property type="component" value="Chromosome"/>
</dbReference>
<dbReference type="KEGG" id="saf:SULAZ_0541"/>
<gene>
    <name evidence="12" type="ordered locus">SULAZ_0541</name>
</gene>
<organism evidence="12 13">
    <name type="scientific">Sulfurihydrogenibium azorense (strain DSM 15241 / OCM 825 / Az-Fu1)</name>
    <dbReference type="NCBI Taxonomy" id="204536"/>
    <lineage>
        <taxon>Bacteria</taxon>
        <taxon>Pseudomonadati</taxon>
        <taxon>Aquificota</taxon>
        <taxon>Aquificia</taxon>
        <taxon>Aquificales</taxon>
        <taxon>Hydrogenothermaceae</taxon>
        <taxon>Sulfurihydrogenibium</taxon>
    </lineage>
</organism>
<keyword evidence="7 10" id="KW-0862">Zinc</keyword>
<keyword evidence="13" id="KW-1185">Reference proteome</keyword>
<dbReference type="GO" id="GO:0004089">
    <property type="term" value="F:carbonate dehydratase activity"/>
    <property type="evidence" value="ECO:0007669"/>
    <property type="project" value="UniProtKB-UniRule"/>
</dbReference>
<evidence type="ECO:0000259" key="11">
    <source>
        <dbReference type="PROSITE" id="PS51144"/>
    </source>
</evidence>
<comment type="cofactor">
    <cofactor evidence="1 10">
        <name>Zn(2+)</name>
        <dbReference type="ChEBI" id="CHEBI:29105"/>
    </cofactor>
</comment>
<evidence type="ECO:0000256" key="10">
    <source>
        <dbReference type="RuleBase" id="RU367011"/>
    </source>
</evidence>
<reference evidence="14" key="2">
    <citation type="journal article" date="2015" name="Bioorg. Med. Chem. Lett.">
        <title>Crystal structure of the most catalytically effective carbonic anhydrase enzyme known, SazCA from the thermophilic bacterium Sulfurihydrogenibium azorense.</title>
        <authorList>
            <person name="De Simone G."/>
            <person name="Monti S.M."/>
            <person name="Alterio V."/>
            <person name="Buonanno M."/>
            <person name="De Luca V."/>
            <person name="Rossi M."/>
            <person name="Carginale V."/>
            <person name="Supuran C.T."/>
            <person name="Capasso C."/>
            <person name="Di Fiore A."/>
        </authorList>
    </citation>
    <scope>X-RAY CRYSTALLOGRAPHY (1.95 ANGSTROMS) OF 27-254 IN COMPLEX WITH ZINC</scope>
    <scope>DISULFIDE BONDS</scope>
</reference>
<dbReference type="PROSITE" id="PS00162">
    <property type="entry name" value="ALPHA_CA_1"/>
    <property type="match status" value="1"/>
</dbReference>
<evidence type="ECO:0000256" key="9">
    <source>
        <dbReference type="ARBA" id="ARBA00048348"/>
    </source>
</evidence>
<evidence type="ECO:0000313" key="12">
    <source>
        <dbReference type="EMBL" id="ACN99362.1"/>
    </source>
</evidence>
<keyword evidence="14" id="KW-0002">3D-structure</keyword>
<evidence type="ECO:0000256" key="2">
    <source>
        <dbReference type="ARBA" id="ARBA00002904"/>
    </source>
</evidence>
<dbReference type="EC" id="4.2.1.1" evidence="4 10"/>
<dbReference type="SMART" id="SM01057">
    <property type="entry name" value="Carb_anhydrase"/>
    <property type="match status" value="1"/>
</dbReference>
<accession>C1DTU5</accession>
<comment type="function">
    <text evidence="2 10">Reversible hydration of carbon dioxide.</text>
</comment>
<proteinExistence type="evidence at protein level"/>
<protein>
    <recommendedName>
        <fullName evidence="5 10">Carbonic anhydrase</fullName>
        <ecNumber evidence="4 10">4.2.1.1</ecNumber>
    </recommendedName>
</protein>
<feature type="binding site" evidence="14">
    <location>
        <position position="124"/>
    </location>
    <ligand>
        <name>Zn(2+)</name>
        <dbReference type="ChEBI" id="CHEBI:29105"/>
    </ligand>
</feature>
<dbReference type="EvolutionaryTrace" id="C1DTU5"/>
<dbReference type="InterPro" id="IPR018338">
    <property type="entry name" value="Carbonic_anhydrase_a-class_CS"/>
</dbReference>
<dbReference type="Pfam" id="PF00194">
    <property type="entry name" value="Carb_anhydrase"/>
    <property type="match status" value="1"/>
</dbReference>
<dbReference type="Gene3D" id="3.10.200.10">
    <property type="entry name" value="Alpha carbonic anhydrase"/>
    <property type="match status" value="1"/>
</dbReference>
<evidence type="ECO:0000256" key="1">
    <source>
        <dbReference type="ARBA" id="ARBA00001947"/>
    </source>
</evidence>
<dbReference type="SUPFAM" id="SSF51069">
    <property type="entry name" value="Carbonic anhydrase"/>
    <property type="match status" value="1"/>
</dbReference>
<dbReference type="InterPro" id="IPR023561">
    <property type="entry name" value="Carbonic_anhydrase_a-class"/>
</dbReference>
<keyword evidence="8 10" id="KW-0456">Lyase</keyword>
<dbReference type="PROSITE" id="PS51144">
    <property type="entry name" value="ALPHA_CA_2"/>
    <property type="match status" value="1"/>
</dbReference>
<reference evidence="12 13" key="1">
    <citation type="journal article" date="2009" name="J. Bacteriol.">
        <title>Complete and draft genome sequences of six members of the Aquificales.</title>
        <authorList>
            <person name="Reysenbach A.L."/>
            <person name="Hamamura N."/>
            <person name="Podar M."/>
            <person name="Griffiths E."/>
            <person name="Ferreira S."/>
            <person name="Hochstein R."/>
            <person name="Heidelberg J."/>
            <person name="Johnson J."/>
            <person name="Mead D."/>
            <person name="Pohorille A."/>
            <person name="Sarmiento M."/>
            <person name="Schweighofer K."/>
            <person name="Seshadri R."/>
            <person name="Voytek M.A."/>
        </authorList>
    </citation>
    <scope>NUCLEOTIDE SEQUENCE [LARGE SCALE GENOMIC DNA]</scope>
    <source>
        <strain evidence="13">Az-Fu1 / DSM 15241 / OCM 825</strain>
    </source>
</reference>
<dbReference type="GO" id="GO:0008270">
    <property type="term" value="F:zinc ion binding"/>
    <property type="evidence" value="ECO:0007669"/>
    <property type="project" value="UniProtKB-UniRule"/>
</dbReference>
<evidence type="ECO:0000256" key="4">
    <source>
        <dbReference type="ARBA" id="ARBA00012925"/>
    </source>
</evidence>
<feature type="disulfide bond" evidence="14">
    <location>
        <begin position="53"/>
        <end position="207"/>
    </location>
</feature>
<sequence>MKKFILSILSLSIVSIAGEHAILQKNAEVHHWSYEGENGPENWAKLNPEYFWCNLKNQSPVDISDNYKVHAKLEKLHINYNKAVNPEIVNNGHTIQVNVLEDFKLNIKGKEYHLKQFHFHAPSEHTVNGKYYPLEMHLVHKDKDGNIAVIGVFFKEGKANPELDKVFKNALKEEGSKVFDGSININALLPPVKNYYTYSGSLTTPPCTEGVLWIVLKQPITASKQQIELFKSIMKHNNNRPTQPINSRYILESN</sequence>
<dbReference type="InterPro" id="IPR041891">
    <property type="entry name" value="Alpha_CA_prokaryot-like"/>
</dbReference>
<dbReference type="AlphaFoldDB" id="C1DTU5"/>
<dbReference type="EMBL" id="CP001229">
    <property type="protein sequence ID" value="ACN99362.1"/>
    <property type="molecule type" value="Genomic_DNA"/>
</dbReference>
<evidence type="ECO:0000256" key="5">
    <source>
        <dbReference type="ARBA" id="ARBA00014628"/>
    </source>
</evidence>
<name>C1DTU5_SULAA</name>
<evidence type="ECO:0000256" key="6">
    <source>
        <dbReference type="ARBA" id="ARBA00022723"/>
    </source>
</evidence>
<dbReference type="STRING" id="204536.SULAZ_0541"/>
<comment type="catalytic activity">
    <reaction evidence="9 10">
        <text>hydrogencarbonate + H(+) = CO2 + H2O</text>
        <dbReference type="Rhea" id="RHEA:10748"/>
        <dbReference type="ChEBI" id="CHEBI:15377"/>
        <dbReference type="ChEBI" id="CHEBI:15378"/>
        <dbReference type="ChEBI" id="CHEBI:16526"/>
        <dbReference type="ChEBI" id="CHEBI:17544"/>
        <dbReference type="EC" id="4.2.1.1"/>
    </reaction>
</comment>
<comment type="similarity">
    <text evidence="3 10">Belongs to the alpha-carbonic anhydrase family.</text>
</comment>
<dbReference type="PANTHER" id="PTHR18952:SF265">
    <property type="entry name" value="CARBONIC ANHYDRASE"/>
    <property type="match status" value="1"/>
</dbReference>
<dbReference type="PDBsum" id="4X5S"/>
<dbReference type="SMR" id="C1DTU5"/>
<feature type="binding site" evidence="14">
    <location>
        <position position="118"/>
    </location>
    <ligand>
        <name>Zn(2+)</name>
        <dbReference type="ChEBI" id="CHEBI:29105"/>
    </ligand>
</feature>
<evidence type="ECO:0000256" key="7">
    <source>
        <dbReference type="ARBA" id="ARBA00022833"/>
    </source>
</evidence>
<keyword evidence="6 10" id="KW-0479">Metal-binding</keyword>
<dbReference type="InterPro" id="IPR001148">
    <property type="entry name" value="CA_dom"/>
</dbReference>
<feature type="binding site" evidence="14">
    <location>
        <position position="120"/>
    </location>
    <ligand>
        <name>Zn(2+)</name>
        <dbReference type="ChEBI" id="CHEBI:29105"/>
    </ligand>
</feature>
<feature type="domain" description="Alpha-carbonic anhydrase" evidence="11">
    <location>
        <begin position="30"/>
        <end position="254"/>
    </location>
</feature>
<dbReference type="eggNOG" id="COG3338">
    <property type="taxonomic scope" value="Bacteria"/>
</dbReference>
<evidence type="ECO:0000313" key="13">
    <source>
        <dbReference type="Proteomes" id="UP000001369"/>
    </source>
</evidence>
<dbReference type="HOGENOM" id="CLU_039326_0_2_0"/>
<dbReference type="CDD" id="cd03124">
    <property type="entry name" value="alpha_CA_prokaryotic_like"/>
    <property type="match status" value="1"/>
</dbReference>
<dbReference type="RefSeq" id="WP_012674680.1">
    <property type="nucleotide sequence ID" value="NC_012438.1"/>
</dbReference>
<dbReference type="PANTHER" id="PTHR18952">
    <property type="entry name" value="CARBONIC ANHYDRASE"/>
    <property type="match status" value="1"/>
</dbReference>
<evidence type="ECO:0000256" key="8">
    <source>
        <dbReference type="ARBA" id="ARBA00023239"/>
    </source>
</evidence>